<accession>A0A9N9G2F8</accession>
<sequence>MSEYAKFVIAISWASSLVFYNARGAPLTFRKRLNEDEKKMVACCHMMIVYALLRWMKHKSLPSPHNTTLPPFLKFIPNLLLFYIPTLFLEEFIHFLLLRHFVNIRNSLSFTIRGHENNEIFDENDLGILENYCKFPHHVAHRPCMFRWYTMGITRTLALQHLRLSQIRLLRIKPTCPSCRGKLILEILQKDLLDKEEKKKKFIENRRWKSKFKILIKEWRNVMNWKWIIMRSEVTLIFILIVWRILKWRETIMQRNQTILRKSGVIWE</sequence>
<name>A0A9N9G2F8_9GLOM</name>
<feature type="transmembrane region" description="Helical" evidence="1">
    <location>
        <begin position="227"/>
        <end position="246"/>
    </location>
</feature>
<proteinExistence type="predicted"/>
<feature type="transmembrane region" description="Helical" evidence="1">
    <location>
        <begin position="40"/>
        <end position="56"/>
    </location>
</feature>
<comment type="caution">
    <text evidence="2">The sequence shown here is derived from an EMBL/GenBank/DDBJ whole genome shotgun (WGS) entry which is preliminary data.</text>
</comment>
<gene>
    <name evidence="2" type="ORF">DEBURN_LOCUS8168</name>
</gene>
<keyword evidence="1" id="KW-1133">Transmembrane helix</keyword>
<dbReference type="Proteomes" id="UP000789706">
    <property type="component" value="Unassembled WGS sequence"/>
</dbReference>
<evidence type="ECO:0000313" key="2">
    <source>
        <dbReference type="EMBL" id="CAG8572743.1"/>
    </source>
</evidence>
<keyword evidence="3" id="KW-1185">Reference proteome</keyword>
<organism evidence="2 3">
    <name type="scientific">Diversispora eburnea</name>
    <dbReference type="NCBI Taxonomy" id="1213867"/>
    <lineage>
        <taxon>Eukaryota</taxon>
        <taxon>Fungi</taxon>
        <taxon>Fungi incertae sedis</taxon>
        <taxon>Mucoromycota</taxon>
        <taxon>Glomeromycotina</taxon>
        <taxon>Glomeromycetes</taxon>
        <taxon>Diversisporales</taxon>
        <taxon>Diversisporaceae</taxon>
        <taxon>Diversispora</taxon>
    </lineage>
</organism>
<dbReference type="EMBL" id="CAJVPK010001132">
    <property type="protein sequence ID" value="CAG8572743.1"/>
    <property type="molecule type" value="Genomic_DNA"/>
</dbReference>
<keyword evidence="1" id="KW-0472">Membrane</keyword>
<evidence type="ECO:0000313" key="3">
    <source>
        <dbReference type="Proteomes" id="UP000789706"/>
    </source>
</evidence>
<dbReference type="OrthoDB" id="2384862at2759"/>
<keyword evidence="1" id="KW-0812">Transmembrane</keyword>
<dbReference type="AlphaFoldDB" id="A0A9N9G2F8"/>
<protein>
    <submittedName>
        <fullName evidence="2">1502_t:CDS:1</fullName>
    </submittedName>
</protein>
<feature type="transmembrane region" description="Helical" evidence="1">
    <location>
        <begin position="76"/>
        <end position="97"/>
    </location>
</feature>
<reference evidence="2" key="1">
    <citation type="submission" date="2021-06" db="EMBL/GenBank/DDBJ databases">
        <authorList>
            <person name="Kallberg Y."/>
            <person name="Tangrot J."/>
            <person name="Rosling A."/>
        </authorList>
    </citation>
    <scope>NUCLEOTIDE SEQUENCE</scope>
    <source>
        <strain evidence="2">AZ414A</strain>
    </source>
</reference>
<evidence type="ECO:0000256" key="1">
    <source>
        <dbReference type="SAM" id="Phobius"/>
    </source>
</evidence>